<dbReference type="InterPro" id="IPR044822">
    <property type="entry name" value="Myb_DNA-bind_4"/>
</dbReference>
<feature type="region of interest" description="Disordered" evidence="1">
    <location>
        <begin position="111"/>
        <end position="156"/>
    </location>
</feature>
<evidence type="ECO:0000313" key="3">
    <source>
        <dbReference type="EMBL" id="EKC32230.1"/>
    </source>
</evidence>
<evidence type="ECO:0000256" key="1">
    <source>
        <dbReference type="SAM" id="MobiDB-lite"/>
    </source>
</evidence>
<dbReference type="AlphaFoldDB" id="K1QTD7"/>
<organism evidence="3">
    <name type="scientific">Magallana gigas</name>
    <name type="common">Pacific oyster</name>
    <name type="synonym">Crassostrea gigas</name>
    <dbReference type="NCBI Taxonomy" id="29159"/>
    <lineage>
        <taxon>Eukaryota</taxon>
        <taxon>Metazoa</taxon>
        <taxon>Spiralia</taxon>
        <taxon>Lophotrochozoa</taxon>
        <taxon>Mollusca</taxon>
        <taxon>Bivalvia</taxon>
        <taxon>Autobranchia</taxon>
        <taxon>Pteriomorphia</taxon>
        <taxon>Ostreida</taxon>
        <taxon>Ostreoidea</taxon>
        <taxon>Ostreidae</taxon>
        <taxon>Magallana</taxon>
    </lineage>
</organism>
<protein>
    <recommendedName>
        <fullName evidence="2">Myb/SANT-like DNA-binding domain-containing protein</fullName>
    </recommendedName>
</protein>
<sequence>MRSTRYEWKLSTTRKLLNVLEERKMAAPESFCINGKIWPGISKEISKSETNCPSAIQCREKFYSLKRSYRKFLSECKKTGNKTPKPFLYENEMQKILDGDPSIKPLVLRSSFGMNKDNSDSDEDTMEQEDDASTSSTSRPPTPVPTSKTKKRKVDDMKEYFEERDKKFFELMREMQNSNKEFLSKLIEKLGK</sequence>
<proteinExistence type="predicted"/>
<dbReference type="Pfam" id="PF13837">
    <property type="entry name" value="Myb_DNA-bind_4"/>
    <property type="match status" value="1"/>
</dbReference>
<feature type="domain" description="Myb/SANT-like DNA-binding" evidence="2">
    <location>
        <begin position="5"/>
        <end position="95"/>
    </location>
</feature>
<dbReference type="PANTHER" id="PTHR47595">
    <property type="entry name" value="HEAT SHOCK 70 KDA PROTEIN 14"/>
    <property type="match status" value="1"/>
</dbReference>
<dbReference type="InParanoid" id="K1QTD7"/>
<dbReference type="PANTHER" id="PTHR47595:SF1">
    <property type="entry name" value="MYB_SANT-LIKE DNA-BINDING DOMAIN-CONTAINING PROTEIN"/>
    <property type="match status" value="1"/>
</dbReference>
<dbReference type="EMBL" id="JH818863">
    <property type="protein sequence ID" value="EKC32230.1"/>
    <property type="molecule type" value="Genomic_DNA"/>
</dbReference>
<evidence type="ECO:0000259" key="2">
    <source>
        <dbReference type="Pfam" id="PF13837"/>
    </source>
</evidence>
<accession>K1QTD7</accession>
<name>K1QTD7_MAGGI</name>
<dbReference type="HOGENOM" id="CLU_1416425_0_0_1"/>
<feature type="compositionally biased region" description="Acidic residues" evidence="1">
    <location>
        <begin position="120"/>
        <end position="132"/>
    </location>
</feature>
<reference evidence="3" key="1">
    <citation type="journal article" date="2012" name="Nature">
        <title>The oyster genome reveals stress adaptation and complexity of shell formation.</title>
        <authorList>
            <person name="Zhang G."/>
            <person name="Fang X."/>
            <person name="Guo X."/>
            <person name="Li L."/>
            <person name="Luo R."/>
            <person name="Xu F."/>
            <person name="Yang P."/>
            <person name="Zhang L."/>
            <person name="Wang X."/>
            <person name="Qi H."/>
            <person name="Xiong Z."/>
            <person name="Que H."/>
            <person name="Xie Y."/>
            <person name="Holland P.W."/>
            <person name="Paps J."/>
            <person name="Zhu Y."/>
            <person name="Wu F."/>
            <person name="Chen Y."/>
            <person name="Wang J."/>
            <person name="Peng C."/>
            <person name="Meng J."/>
            <person name="Yang L."/>
            <person name="Liu J."/>
            <person name="Wen B."/>
            <person name="Zhang N."/>
            <person name="Huang Z."/>
            <person name="Zhu Q."/>
            <person name="Feng Y."/>
            <person name="Mount A."/>
            <person name="Hedgecock D."/>
            <person name="Xu Z."/>
            <person name="Liu Y."/>
            <person name="Domazet-Loso T."/>
            <person name="Du Y."/>
            <person name="Sun X."/>
            <person name="Zhang S."/>
            <person name="Liu B."/>
            <person name="Cheng P."/>
            <person name="Jiang X."/>
            <person name="Li J."/>
            <person name="Fan D."/>
            <person name="Wang W."/>
            <person name="Fu W."/>
            <person name="Wang T."/>
            <person name="Wang B."/>
            <person name="Zhang J."/>
            <person name="Peng Z."/>
            <person name="Li Y."/>
            <person name="Li N."/>
            <person name="Wang J."/>
            <person name="Chen M."/>
            <person name="He Y."/>
            <person name="Tan F."/>
            <person name="Song X."/>
            <person name="Zheng Q."/>
            <person name="Huang R."/>
            <person name="Yang H."/>
            <person name="Du X."/>
            <person name="Chen L."/>
            <person name="Yang M."/>
            <person name="Gaffney P.M."/>
            <person name="Wang S."/>
            <person name="Luo L."/>
            <person name="She Z."/>
            <person name="Ming Y."/>
            <person name="Huang W."/>
            <person name="Zhang S."/>
            <person name="Huang B."/>
            <person name="Zhang Y."/>
            <person name="Qu T."/>
            <person name="Ni P."/>
            <person name="Miao G."/>
            <person name="Wang J."/>
            <person name="Wang Q."/>
            <person name="Steinberg C.E."/>
            <person name="Wang H."/>
            <person name="Li N."/>
            <person name="Qian L."/>
            <person name="Zhang G."/>
            <person name="Li Y."/>
            <person name="Yang H."/>
            <person name="Liu X."/>
            <person name="Wang J."/>
            <person name="Yin Y."/>
            <person name="Wang J."/>
        </authorList>
    </citation>
    <scope>NUCLEOTIDE SEQUENCE [LARGE SCALE GENOMIC DNA]</scope>
    <source>
        <strain evidence="3">05x7-T-G4-1.051#20</strain>
    </source>
</reference>
<gene>
    <name evidence="3" type="ORF">CGI_10026217</name>
</gene>
<dbReference type="Gene3D" id="1.10.10.60">
    <property type="entry name" value="Homeodomain-like"/>
    <property type="match status" value="1"/>
</dbReference>